<feature type="transmembrane region" description="Helical" evidence="1">
    <location>
        <begin position="79"/>
        <end position="99"/>
    </location>
</feature>
<organism evidence="2 4">
    <name type="scientific">Lentilactobacillus farraginis DSM 18382 = JCM 14108</name>
    <dbReference type="NCBI Taxonomy" id="1423743"/>
    <lineage>
        <taxon>Bacteria</taxon>
        <taxon>Bacillati</taxon>
        <taxon>Bacillota</taxon>
        <taxon>Bacilli</taxon>
        <taxon>Lactobacillales</taxon>
        <taxon>Lactobacillaceae</taxon>
        <taxon>Lentilactobacillus</taxon>
    </lineage>
</organism>
<keyword evidence="1" id="KW-0812">Transmembrane</keyword>
<dbReference type="EMBL" id="AZFY01000026">
    <property type="protein sequence ID" value="KRM11096.1"/>
    <property type="molecule type" value="Genomic_DNA"/>
</dbReference>
<keyword evidence="1" id="KW-0472">Membrane</keyword>
<gene>
    <name evidence="3" type="ORF">FD41_GL001704</name>
    <name evidence="2" type="ORF">JCM14108_529</name>
</gene>
<dbReference type="InterPro" id="IPR012507">
    <property type="entry name" value="YibE_F"/>
</dbReference>
<evidence type="ECO:0000313" key="3">
    <source>
        <dbReference type="EMBL" id="KRM11096.1"/>
    </source>
</evidence>
<evidence type="ECO:0000313" key="2">
    <source>
        <dbReference type="EMBL" id="GAF35633.1"/>
    </source>
</evidence>
<evidence type="ECO:0000256" key="1">
    <source>
        <dbReference type="SAM" id="Phobius"/>
    </source>
</evidence>
<dbReference type="RefSeq" id="WP_035178052.1">
    <property type="nucleotide sequence ID" value="NZ_AZFY01000026.1"/>
</dbReference>
<feature type="transmembrane region" description="Helical" evidence="1">
    <location>
        <begin position="119"/>
        <end position="152"/>
    </location>
</feature>
<name>X0P9P4_9LACO</name>
<dbReference type="PANTHER" id="PTHR41771">
    <property type="entry name" value="MEMBRANE PROTEIN-RELATED"/>
    <property type="match status" value="1"/>
</dbReference>
<evidence type="ECO:0000313" key="5">
    <source>
        <dbReference type="Proteomes" id="UP000051966"/>
    </source>
</evidence>
<dbReference type="Proteomes" id="UP000019488">
    <property type="component" value="Unassembled WGS sequence"/>
</dbReference>
<keyword evidence="5" id="KW-1185">Reference proteome</keyword>
<dbReference type="PATRIC" id="fig|1423743.5.peg.1762"/>
<dbReference type="STRING" id="1423743.FD41_GL001704"/>
<protein>
    <submittedName>
        <fullName evidence="2 3">Multitransmembrane protein</fullName>
    </submittedName>
</protein>
<dbReference type="PANTHER" id="PTHR41771:SF1">
    <property type="entry name" value="MEMBRANE PROTEIN"/>
    <property type="match status" value="1"/>
</dbReference>
<dbReference type="EMBL" id="BAKI01000003">
    <property type="protein sequence ID" value="GAF35633.1"/>
    <property type="molecule type" value="Genomic_DNA"/>
</dbReference>
<keyword evidence="1" id="KW-1133">Transmembrane helix</keyword>
<dbReference type="AlphaFoldDB" id="X0P9P4"/>
<sequence length="258" mass="27535">MGSLTALGLVLLILMMIVGGKQGITSFLSMVVNFGILFFSIVLIAFHLPPIAVTLVASIILLSITIFWSSASDNASATAFQASVIILIVLVLIIIPVEYWARVGGFGLEDSEELEGLSLYVGISFTKIAVSTAILSSLGAIAEAAIAIASGLDEIVTQHPKIRSKQLFSDGIVIGRQIIGTAVNTLFFGFFGSSMGLFIWFYGLHYSLGSILNDKVFAAELIAIVISLIGVVLTIPGTTLIMSYKLKRLQDKEKSTID</sequence>
<evidence type="ECO:0000313" key="4">
    <source>
        <dbReference type="Proteomes" id="UP000019488"/>
    </source>
</evidence>
<feature type="transmembrane region" description="Helical" evidence="1">
    <location>
        <begin position="221"/>
        <end position="244"/>
    </location>
</feature>
<dbReference type="Pfam" id="PF07907">
    <property type="entry name" value="YibE_F"/>
    <property type="match status" value="1"/>
</dbReference>
<reference evidence="2" key="1">
    <citation type="journal article" date="2014" name="Genome Announc.">
        <title>Draft Genome Sequences of Two Lactobacillus Strains, L. farraginis JCM 14108T and L. composti JCM 14202T, Isolated from Compost of Distilled Shochu Residue.</title>
        <authorList>
            <person name="Yuki M."/>
            <person name="Oshima K."/>
            <person name="Suda W."/>
            <person name="Kitahara M."/>
            <person name="Kitamura K."/>
            <person name="Iida T."/>
            <person name="Hattori M."/>
            <person name="Ohkuma M."/>
        </authorList>
    </citation>
    <scope>NUCLEOTIDE SEQUENCE [LARGE SCALE GENOMIC DNA]</scope>
    <source>
        <strain evidence="2">JCM 14108</strain>
    </source>
</reference>
<dbReference type="OrthoDB" id="2414035at2"/>
<dbReference type="Proteomes" id="UP000051966">
    <property type="component" value="Unassembled WGS sequence"/>
</dbReference>
<feature type="transmembrane region" description="Helical" evidence="1">
    <location>
        <begin position="173"/>
        <end position="201"/>
    </location>
</feature>
<dbReference type="InterPro" id="IPR014564">
    <property type="entry name" value="UCP031503_TM"/>
</dbReference>
<dbReference type="PIRSF" id="PIRSF031503">
    <property type="entry name" value="UCP031503_mp"/>
    <property type="match status" value="1"/>
</dbReference>
<feature type="transmembrane region" description="Helical" evidence="1">
    <location>
        <begin position="36"/>
        <end position="67"/>
    </location>
</feature>
<comment type="caution">
    <text evidence="2">The sequence shown here is derived from an EMBL/GenBank/DDBJ whole genome shotgun (WGS) entry which is preliminary data.</text>
</comment>
<accession>X0P9P4</accession>
<proteinExistence type="predicted"/>
<reference evidence="3 5" key="2">
    <citation type="journal article" date="2015" name="Genome Announc.">
        <title>Expanding the biotechnology potential of lactobacilli through comparative genomics of 213 strains and associated genera.</title>
        <authorList>
            <person name="Sun Z."/>
            <person name="Harris H.M."/>
            <person name="McCann A."/>
            <person name="Guo C."/>
            <person name="Argimon S."/>
            <person name="Zhang W."/>
            <person name="Yang X."/>
            <person name="Jeffery I.B."/>
            <person name="Cooney J.C."/>
            <person name="Kagawa T.F."/>
            <person name="Liu W."/>
            <person name="Song Y."/>
            <person name="Salvetti E."/>
            <person name="Wrobel A."/>
            <person name="Rasinkangas P."/>
            <person name="Parkhill J."/>
            <person name="Rea M.C."/>
            <person name="O'Sullivan O."/>
            <person name="Ritari J."/>
            <person name="Douillard F.P."/>
            <person name="Paul Ross R."/>
            <person name="Yang R."/>
            <person name="Briner A.E."/>
            <person name="Felis G.E."/>
            <person name="de Vos W.M."/>
            <person name="Barrangou R."/>
            <person name="Klaenhammer T.R."/>
            <person name="Caufield P.W."/>
            <person name="Cui Y."/>
            <person name="Zhang H."/>
            <person name="O'Toole P.W."/>
        </authorList>
    </citation>
    <scope>NUCLEOTIDE SEQUENCE [LARGE SCALE GENOMIC DNA]</scope>
    <source>
        <strain evidence="3 5">DSM 18382</strain>
    </source>
</reference>